<dbReference type="PANTHER" id="PTHR43283:SF3">
    <property type="entry name" value="BETA-LACTAMASE FAMILY PROTEIN (AFU_ORTHOLOGUE AFUA_5G07500)"/>
    <property type="match status" value="1"/>
</dbReference>
<dbReference type="AlphaFoldDB" id="A0A813A4F2"/>
<dbReference type="EMBL" id="CAJNJA010054430">
    <property type="protein sequence ID" value="CAE7853530.1"/>
    <property type="molecule type" value="Genomic_DNA"/>
</dbReference>
<dbReference type="SUPFAM" id="SSF56601">
    <property type="entry name" value="beta-lactamase/transpeptidase-like"/>
    <property type="match status" value="1"/>
</dbReference>
<dbReference type="InterPro" id="IPR012338">
    <property type="entry name" value="Beta-lactam/transpept-like"/>
</dbReference>
<reference evidence="2" key="1">
    <citation type="submission" date="2021-02" db="EMBL/GenBank/DDBJ databases">
        <authorList>
            <person name="Dougan E. K."/>
            <person name="Rhodes N."/>
            <person name="Thang M."/>
            <person name="Chan C."/>
        </authorList>
    </citation>
    <scope>NUCLEOTIDE SEQUENCE</scope>
</reference>
<dbReference type="Pfam" id="PF00144">
    <property type="entry name" value="Beta-lactamase"/>
    <property type="match status" value="1"/>
</dbReference>
<dbReference type="Proteomes" id="UP000601435">
    <property type="component" value="Unassembled WGS sequence"/>
</dbReference>
<feature type="non-terminal residue" evidence="2">
    <location>
        <position position="733"/>
    </location>
</feature>
<proteinExistence type="predicted"/>
<dbReference type="Gene3D" id="3.40.710.10">
    <property type="entry name" value="DD-peptidase/beta-lactamase superfamily"/>
    <property type="match status" value="1"/>
</dbReference>
<dbReference type="InterPro" id="IPR001466">
    <property type="entry name" value="Beta-lactam-related"/>
</dbReference>
<organism evidence="2 3">
    <name type="scientific">Symbiodinium necroappetens</name>
    <dbReference type="NCBI Taxonomy" id="1628268"/>
    <lineage>
        <taxon>Eukaryota</taxon>
        <taxon>Sar</taxon>
        <taxon>Alveolata</taxon>
        <taxon>Dinophyceae</taxon>
        <taxon>Suessiales</taxon>
        <taxon>Symbiodiniaceae</taxon>
        <taxon>Symbiodinium</taxon>
    </lineage>
</organism>
<sequence>MVLRRGCKHQGDTAKRRARQGLMLCRRPGLMRMLRTSSKDTSLVVSDPLSAGLSPSAFRKYEMAMKNASRKNVIPGCASVVLKMGEVVQARAFGFADLEARRAFRLDTICRVFCVTKTFVTVAFMMLVEDGLVRLEDPVTKFLPSFADVQVVASRSSEESPPSRLCKPKRTMRMHHLLTHTSGLSYGSGFGEVPSDATEEGYAKLMGDVDRGQVRSLAVFVNRLAKVPLRFHPGDSYAYGFSTDVLGRVVEIISRKTLEDFLQERIFRPLGMDDTGFSVPDDKLHRLAACYGNASTWGRLYGDVAGRTPLVSRSGLIRLDGDRPEDSAWRQGQECKVQSGGGIMGHLQGGLVSTVADTIRFVRMLASWLCMMACCFTYPDTIAALESARKDSGLANEEKQCLLGALAGFSGHEFGWGGAACTYWSVDRKENNAIVWFTQHIDMPEWEDQSVVSKEEADIWTVLKNGRSVKGLGVEVRRLAKETITKEGIYGDIRVKVPQKPKQVEQRVLHGLRFEETEVFSTVLLGWCVHRPFIDHLNVLPRLQVQMQPRMTGHQDKRLCMEQAQLSTESSKRLVKEAATLPCEQHDIVQDCACAAFNAHRTTFLPLDLCSMSQDCPSGASVNALMSLQQVVLPSDVVGESWSNAEARARFTESNELGGFLEGYLTCLQLESFFSKGVLTMPWPQEWRTGIDNVDDERYLLGLVGAVHGLERYAIGRARVLDLPSIRVAWRAT</sequence>
<evidence type="ECO:0000313" key="2">
    <source>
        <dbReference type="EMBL" id="CAE7853530.1"/>
    </source>
</evidence>
<accession>A0A813A4F2</accession>
<evidence type="ECO:0000313" key="3">
    <source>
        <dbReference type="Proteomes" id="UP000601435"/>
    </source>
</evidence>
<comment type="caution">
    <text evidence="2">The sequence shown here is derived from an EMBL/GenBank/DDBJ whole genome shotgun (WGS) entry which is preliminary data.</text>
</comment>
<dbReference type="InterPro" id="IPR050789">
    <property type="entry name" value="Diverse_Enzym_Activities"/>
</dbReference>
<keyword evidence="3" id="KW-1185">Reference proteome</keyword>
<gene>
    <name evidence="2" type="ORF">SNEC2469_LOCUS26600</name>
</gene>
<dbReference type="OrthoDB" id="5946976at2759"/>
<dbReference type="PANTHER" id="PTHR43283">
    <property type="entry name" value="BETA-LACTAMASE-RELATED"/>
    <property type="match status" value="1"/>
</dbReference>
<feature type="domain" description="Beta-lactamase-related" evidence="1">
    <location>
        <begin position="69"/>
        <end position="439"/>
    </location>
</feature>
<protein>
    <recommendedName>
        <fullName evidence="1">Beta-lactamase-related domain-containing protein</fullName>
    </recommendedName>
</protein>
<name>A0A813A4F2_9DINO</name>
<evidence type="ECO:0000259" key="1">
    <source>
        <dbReference type="Pfam" id="PF00144"/>
    </source>
</evidence>